<proteinExistence type="predicted"/>
<name>X0RHA5_9ZZZZ</name>
<evidence type="ECO:0000313" key="1">
    <source>
        <dbReference type="EMBL" id="GAF68148.1"/>
    </source>
</evidence>
<gene>
    <name evidence="1" type="ORF">S01H1_07278</name>
</gene>
<accession>X0RHA5</accession>
<dbReference type="EMBL" id="BARS01003755">
    <property type="protein sequence ID" value="GAF68148.1"/>
    <property type="molecule type" value="Genomic_DNA"/>
</dbReference>
<sequence>MKEGYIEIDGKAVKNIGITDTLIGPNGLKYKIDKFTQEAEMVILKAVKPMSGEPSSIKMYVSELHNYTVIEK</sequence>
<dbReference type="AlphaFoldDB" id="X0RHA5"/>
<protein>
    <submittedName>
        <fullName evidence="1">Uncharacterized protein</fullName>
    </submittedName>
</protein>
<organism evidence="1">
    <name type="scientific">marine sediment metagenome</name>
    <dbReference type="NCBI Taxonomy" id="412755"/>
    <lineage>
        <taxon>unclassified sequences</taxon>
        <taxon>metagenomes</taxon>
        <taxon>ecological metagenomes</taxon>
    </lineage>
</organism>
<reference evidence="1" key="1">
    <citation type="journal article" date="2014" name="Front. Microbiol.">
        <title>High frequency of phylogenetically diverse reductive dehalogenase-homologous genes in deep subseafloor sedimentary metagenomes.</title>
        <authorList>
            <person name="Kawai M."/>
            <person name="Futagami T."/>
            <person name="Toyoda A."/>
            <person name="Takaki Y."/>
            <person name="Nishi S."/>
            <person name="Hori S."/>
            <person name="Arai W."/>
            <person name="Tsubouchi T."/>
            <person name="Morono Y."/>
            <person name="Uchiyama I."/>
            <person name="Ito T."/>
            <person name="Fujiyama A."/>
            <person name="Inagaki F."/>
            <person name="Takami H."/>
        </authorList>
    </citation>
    <scope>NUCLEOTIDE SEQUENCE</scope>
    <source>
        <strain evidence="1">Expedition CK06-06</strain>
    </source>
</reference>
<comment type="caution">
    <text evidence="1">The sequence shown here is derived from an EMBL/GenBank/DDBJ whole genome shotgun (WGS) entry which is preliminary data.</text>
</comment>